<dbReference type="EC" id="4.2.1.11" evidence="3 9"/>
<comment type="catalytic activity">
    <reaction evidence="9">
        <text>(2R)-2-phosphoglycerate = phosphoenolpyruvate + H2O</text>
        <dbReference type="Rhea" id="RHEA:10164"/>
        <dbReference type="ChEBI" id="CHEBI:15377"/>
        <dbReference type="ChEBI" id="CHEBI:58289"/>
        <dbReference type="ChEBI" id="CHEBI:58702"/>
        <dbReference type="EC" id="4.2.1.11"/>
    </reaction>
</comment>
<keyword evidence="16" id="KW-1185">Reference proteome</keyword>
<dbReference type="SFLD" id="SFLDG00178">
    <property type="entry name" value="enolase"/>
    <property type="match status" value="1"/>
</dbReference>
<dbReference type="GO" id="GO:0005576">
    <property type="term" value="C:extracellular region"/>
    <property type="evidence" value="ECO:0007669"/>
    <property type="project" value="UniProtKB-SubCell"/>
</dbReference>
<dbReference type="GO" id="GO:0009986">
    <property type="term" value="C:cell surface"/>
    <property type="evidence" value="ECO:0007669"/>
    <property type="project" value="UniProtKB-SubCell"/>
</dbReference>
<dbReference type="NCBIfam" id="TIGR01060">
    <property type="entry name" value="eno"/>
    <property type="match status" value="1"/>
</dbReference>
<dbReference type="GO" id="GO:0004634">
    <property type="term" value="F:phosphopyruvate hydratase activity"/>
    <property type="evidence" value="ECO:0007669"/>
    <property type="project" value="UniProtKB-UniRule"/>
</dbReference>
<feature type="binding site" evidence="9">
    <location>
        <position position="339"/>
    </location>
    <ligand>
        <name>(2R)-2-phosphoglycerate</name>
        <dbReference type="ChEBI" id="CHEBI:58289"/>
    </ligand>
</feature>
<evidence type="ECO:0000256" key="3">
    <source>
        <dbReference type="ARBA" id="ARBA00012058"/>
    </source>
</evidence>
<keyword evidence="9 12" id="KW-0479">Metal-binding</keyword>
<evidence type="ECO:0000313" key="16">
    <source>
        <dbReference type="Proteomes" id="UP001163293"/>
    </source>
</evidence>
<dbReference type="GO" id="GO:0000015">
    <property type="term" value="C:phosphopyruvate hydratase complex"/>
    <property type="evidence" value="ECO:0007669"/>
    <property type="project" value="InterPro"/>
</dbReference>
<evidence type="ECO:0000256" key="6">
    <source>
        <dbReference type="ARBA" id="ARBA00022842"/>
    </source>
</evidence>
<dbReference type="GO" id="GO:0000287">
    <property type="term" value="F:magnesium ion binding"/>
    <property type="evidence" value="ECO:0007669"/>
    <property type="project" value="UniProtKB-UniRule"/>
</dbReference>
<dbReference type="PRINTS" id="PR00148">
    <property type="entry name" value="ENOLASE"/>
</dbReference>
<evidence type="ECO:0000259" key="13">
    <source>
        <dbReference type="SMART" id="SM01192"/>
    </source>
</evidence>
<protein>
    <recommendedName>
        <fullName evidence="4 9">Enolase</fullName>
        <ecNumber evidence="3 9">4.2.1.11</ecNumber>
    </recommendedName>
    <alternativeName>
        <fullName evidence="9">2-phospho-D-glycerate hydro-lyase</fullName>
    </alternativeName>
    <alternativeName>
        <fullName evidence="9">2-phosphoglycerate dehydratase</fullName>
    </alternativeName>
</protein>
<dbReference type="InterPro" id="IPR029017">
    <property type="entry name" value="Enolase-like_N"/>
</dbReference>
<evidence type="ECO:0000256" key="7">
    <source>
        <dbReference type="ARBA" id="ARBA00023152"/>
    </source>
</evidence>
<keyword evidence="7 9" id="KW-0324">Glycolysis</keyword>
<keyword evidence="9" id="KW-0963">Cytoplasm</keyword>
<feature type="binding site" evidence="9">
    <location>
        <position position="368"/>
    </location>
    <ligand>
        <name>(2R)-2-phosphoglycerate</name>
        <dbReference type="ChEBI" id="CHEBI:58289"/>
    </ligand>
</feature>
<dbReference type="SUPFAM" id="SSF54826">
    <property type="entry name" value="Enolase N-terminal domain-like"/>
    <property type="match status" value="1"/>
</dbReference>
<evidence type="ECO:0000256" key="4">
    <source>
        <dbReference type="ARBA" id="ARBA00017068"/>
    </source>
</evidence>
<comment type="cofactor">
    <cofactor evidence="9">
        <name>Mg(2+)</name>
        <dbReference type="ChEBI" id="CHEBI:18420"/>
    </cofactor>
    <text evidence="9">Binds a second Mg(2+) ion via substrate during catalysis.</text>
</comment>
<comment type="function">
    <text evidence="9">Catalyzes the reversible conversion of 2-phosphoglycerate (2-PG) into phosphoenolpyruvate (PEP). It is essential for the degradation of carbohydrates via glycolysis.</text>
</comment>
<dbReference type="Pfam" id="PF03952">
    <property type="entry name" value="Enolase_N"/>
    <property type="match status" value="1"/>
</dbReference>
<keyword evidence="8 9" id="KW-0456">Lyase</keyword>
<dbReference type="InterPro" id="IPR020810">
    <property type="entry name" value="Enolase_C"/>
</dbReference>
<feature type="binding site" evidence="11">
    <location>
        <position position="390"/>
    </location>
    <ligand>
        <name>substrate</name>
    </ligand>
</feature>
<dbReference type="EMBL" id="CP101185">
    <property type="protein sequence ID" value="UYV99781.1"/>
    <property type="molecule type" value="Genomic_DNA"/>
</dbReference>
<accession>A0AAX3EPU5</accession>
<dbReference type="Proteomes" id="UP001163293">
    <property type="component" value="Chromosome"/>
</dbReference>
<dbReference type="GO" id="GO:0006096">
    <property type="term" value="P:glycolytic process"/>
    <property type="evidence" value="ECO:0007669"/>
    <property type="project" value="UniProtKB-UniRule"/>
</dbReference>
<evidence type="ECO:0000259" key="14">
    <source>
        <dbReference type="SMART" id="SM01193"/>
    </source>
</evidence>
<dbReference type="RefSeq" id="WP_069694960.1">
    <property type="nucleotide sequence ID" value="NZ_CP043010.1"/>
</dbReference>
<name>A0AAX3EPU5_PAEUR</name>
<keyword evidence="5 9" id="KW-0964">Secreted</keyword>
<reference evidence="15" key="1">
    <citation type="submission" date="2022-07" db="EMBL/GenBank/DDBJ databases">
        <authorList>
            <person name="Wu T."/>
        </authorList>
    </citation>
    <scope>NUCLEOTIDE SEQUENCE</scope>
    <source>
        <strain evidence="15">SD-1</strain>
    </source>
</reference>
<dbReference type="PANTHER" id="PTHR11902">
    <property type="entry name" value="ENOLASE"/>
    <property type="match status" value="1"/>
</dbReference>
<dbReference type="SUPFAM" id="SSF51604">
    <property type="entry name" value="Enolase C-terminal domain-like"/>
    <property type="match status" value="1"/>
</dbReference>
<feature type="binding site" evidence="11">
    <location>
        <position position="287"/>
    </location>
    <ligand>
        <name>substrate</name>
    </ligand>
</feature>
<evidence type="ECO:0000256" key="11">
    <source>
        <dbReference type="PIRSR" id="PIRSR001400-2"/>
    </source>
</evidence>
<feature type="binding site" evidence="11">
    <location>
        <begin position="366"/>
        <end position="369"/>
    </location>
    <ligand>
        <name>substrate</name>
    </ligand>
</feature>
<dbReference type="Gene3D" id="3.30.390.10">
    <property type="entry name" value="Enolase-like, N-terminal domain"/>
    <property type="match status" value="1"/>
</dbReference>
<keyword evidence="6 9" id="KW-0460">Magnesium</keyword>
<evidence type="ECO:0000256" key="2">
    <source>
        <dbReference type="ARBA" id="ARBA00009604"/>
    </source>
</evidence>
<feature type="binding site" evidence="11">
    <location>
        <position position="314"/>
    </location>
    <ligand>
        <name>substrate</name>
    </ligand>
</feature>
<evidence type="ECO:0000256" key="9">
    <source>
        <dbReference type="HAMAP-Rule" id="MF_00318"/>
    </source>
</evidence>
<feature type="binding site" evidence="9 12">
    <location>
        <position position="314"/>
    </location>
    <ligand>
        <name>Mg(2+)</name>
        <dbReference type="ChEBI" id="CHEBI:18420"/>
    </ligand>
</feature>
<dbReference type="Pfam" id="PF00113">
    <property type="entry name" value="Enolase_C"/>
    <property type="match status" value="1"/>
</dbReference>
<evidence type="ECO:0000256" key="5">
    <source>
        <dbReference type="ARBA" id="ARBA00022525"/>
    </source>
</evidence>
<evidence type="ECO:0000313" key="15">
    <source>
        <dbReference type="EMBL" id="UYV99781.1"/>
    </source>
</evidence>
<evidence type="ECO:0000256" key="10">
    <source>
        <dbReference type="PIRSR" id="PIRSR001400-1"/>
    </source>
</evidence>
<dbReference type="SFLD" id="SFLDF00002">
    <property type="entry name" value="enolase"/>
    <property type="match status" value="1"/>
</dbReference>
<comment type="cofactor">
    <cofactor evidence="12">
        <name>Mg(2+)</name>
        <dbReference type="ChEBI" id="CHEBI:18420"/>
    </cofactor>
    <text evidence="12">Mg(2+) is required for catalysis and for stabilizing the dimer.</text>
</comment>
<feature type="binding site" evidence="9">
    <location>
        <position position="390"/>
    </location>
    <ligand>
        <name>(2R)-2-phosphoglycerate</name>
        <dbReference type="ChEBI" id="CHEBI:58289"/>
    </ligand>
</feature>
<dbReference type="PANTHER" id="PTHR11902:SF1">
    <property type="entry name" value="ENOLASE"/>
    <property type="match status" value="1"/>
</dbReference>
<dbReference type="InterPro" id="IPR036849">
    <property type="entry name" value="Enolase-like_C_sf"/>
</dbReference>
<dbReference type="SMART" id="SM01192">
    <property type="entry name" value="Enolase_C"/>
    <property type="match status" value="1"/>
</dbReference>
<feature type="binding site" evidence="11">
    <location>
        <position position="158"/>
    </location>
    <ligand>
        <name>substrate</name>
    </ligand>
</feature>
<comment type="pathway">
    <text evidence="1 9">Carbohydrate degradation; glycolysis; pyruvate from D-glyceraldehyde 3-phosphate: step 4/5.</text>
</comment>
<feature type="binding site" evidence="9 12">
    <location>
        <position position="287"/>
    </location>
    <ligand>
        <name>Mg(2+)</name>
        <dbReference type="ChEBI" id="CHEBI:18420"/>
    </ligand>
</feature>
<proteinExistence type="inferred from homology"/>
<dbReference type="InterPro" id="IPR020811">
    <property type="entry name" value="Enolase_N"/>
</dbReference>
<sequence>MNDLQITGVRALQILDSRGYPTVKVWLTANDGTISVASAPSGASTGAHEAVELRDGGAEYSGRGVEKAVDNIRGEIADLLTSRSWGTLADLDQALVSLDGTPGRSRLGANAIVAVSMAAARAFAAAAGAPLHVWIGQRLGRGGRLPVPHFNVLNGGQHAANPLEFQEFMIAPAGAPSFADGLRWGSDVYHALAKRLKQQGLATGLGDEGGYAPAIARPEEALDLIVAAIEDAGYTPGRHGIAIALDPAANSFYTEGTYTVAGRAHSTDQMIHYYEKLIADYPIWSLEDPLAEEDTDGWPALTAALGNRVQVVGDDLFVTSADRVRDGINTASATAVLIKPNQAGTVSETFDTLTAAAEGGFGAMVSHRSGETDDTFVADLVVGAGCGQLKSGAPARGERVAKYNRLLEIQDENPDLPYGPTGTHLNDQ</sequence>
<gene>
    <name evidence="9 15" type="primary">eno</name>
    <name evidence="15" type="ORF">NL394_12620</name>
</gene>
<feature type="domain" description="Enolase N-terminal" evidence="14">
    <location>
        <begin position="6"/>
        <end position="135"/>
    </location>
</feature>
<dbReference type="SMART" id="SM01193">
    <property type="entry name" value="Enolase_N"/>
    <property type="match status" value="1"/>
</dbReference>
<dbReference type="HAMAP" id="MF_00318">
    <property type="entry name" value="Enolase"/>
    <property type="match status" value="1"/>
</dbReference>
<evidence type="ECO:0000256" key="1">
    <source>
        <dbReference type="ARBA" id="ARBA00005031"/>
    </source>
</evidence>
<dbReference type="CDD" id="cd03313">
    <property type="entry name" value="enolase"/>
    <property type="match status" value="1"/>
</dbReference>
<evidence type="ECO:0000256" key="12">
    <source>
        <dbReference type="PIRSR" id="PIRSR001400-3"/>
    </source>
</evidence>
<dbReference type="SFLD" id="SFLDS00001">
    <property type="entry name" value="Enolase"/>
    <property type="match status" value="1"/>
</dbReference>
<feature type="active site" description="Proton acceptor" evidence="9 10">
    <location>
        <position position="339"/>
    </location>
</feature>
<feature type="active site" description="Proton donor" evidence="9 10">
    <location>
        <position position="208"/>
    </location>
</feature>
<comment type="similarity">
    <text evidence="2 9">Belongs to the enolase family.</text>
</comment>
<feature type="binding site" evidence="9">
    <location>
        <position position="166"/>
    </location>
    <ligand>
        <name>(2R)-2-phosphoglycerate</name>
        <dbReference type="ChEBI" id="CHEBI:58289"/>
    </ligand>
</feature>
<organism evidence="15 16">
    <name type="scientific">Paenarthrobacter ureafaciens</name>
    <dbReference type="NCBI Taxonomy" id="37931"/>
    <lineage>
        <taxon>Bacteria</taxon>
        <taxon>Bacillati</taxon>
        <taxon>Actinomycetota</taxon>
        <taxon>Actinomycetes</taxon>
        <taxon>Micrococcales</taxon>
        <taxon>Micrococcaceae</taxon>
        <taxon>Paenarthrobacter</taxon>
    </lineage>
</organism>
<dbReference type="InterPro" id="IPR000941">
    <property type="entry name" value="Enolase"/>
</dbReference>
<comment type="subcellular location">
    <subcellularLocation>
        <location evidence="9">Cytoplasm</location>
    </subcellularLocation>
    <subcellularLocation>
        <location evidence="9">Secreted</location>
    </subcellularLocation>
    <subcellularLocation>
        <location evidence="9">Cell surface</location>
    </subcellularLocation>
    <text evidence="9">Fractions of enolase are present in both the cytoplasm and on the cell surface.</text>
</comment>
<feature type="binding site" evidence="9 12">
    <location>
        <position position="246"/>
    </location>
    <ligand>
        <name>Mg(2+)</name>
        <dbReference type="ChEBI" id="CHEBI:18420"/>
    </ligand>
</feature>
<feature type="binding site" evidence="9">
    <location>
        <position position="369"/>
    </location>
    <ligand>
        <name>(2R)-2-phosphoglycerate</name>
        <dbReference type="ChEBI" id="CHEBI:58289"/>
    </ligand>
</feature>
<feature type="binding site" evidence="11">
    <location>
        <position position="167"/>
    </location>
    <ligand>
        <name>substrate</name>
    </ligand>
</feature>
<dbReference type="PIRSF" id="PIRSF001400">
    <property type="entry name" value="Enolase"/>
    <property type="match status" value="1"/>
</dbReference>
<dbReference type="Gene3D" id="3.20.20.120">
    <property type="entry name" value="Enolase-like C-terminal domain"/>
    <property type="match status" value="1"/>
</dbReference>
<feature type="domain" description="Enolase C-terminal TIM barrel" evidence="13">
    <location>
        <begin position="142"/>
        <end position="426"/>
    </location>
</feature>
<dbReference type="AlphaFoldDB" id="A0AAX3EPU5"/>
<evidence type="ECO:0000256" key="8">
    <source>
        <dbReference type="ARBA" id="ARBA00023239"/>
    </source>
</evidence>